<evidence type="ECO:0000256" key="1">
    <source>
        <dbReference type="ARBA" id="ARBA00022603"/>
    </source>
</evidence>
<evidence type="ECO:0000259" key="3">
    <source>
        <dbReference type="Pfam" id="PF13649"/>
    </source>
</evidence>
<accession>A0A511W4Z2</accession>
<dbReference type="SUPFAM" id="SSF53335">
    <property type="entry name" value="S-adenosyl-L-methionine-dependent methyltransferases"/>
    <property type="match status" value="1"/>
</dbReference>
<gene>
    <name evidence="4" type="ORF">AHA02nite_19500</name>
</gene>
<name>A0A511W4Z2_9BACI</name>
<dbReference type="Proteomes" id="UP000321440">
    <property type="component" value="Unassembled WGS sequence"/>
</dbReference>
<keyword evidence="2" id="KW-0808">Transferase</keyword>
<proteinExistence type="predicted"/>
<dbReference type="AlphaFoldDB" id="A0A511W4Z2"/>
<sequence>MLNKQGFDLWAIDYDKTVQISEENNAYPFAGYKEILNTIYNEVMSQKEAKVLDIGLGTGVLASELYDHGHQINGIDFSSKMIEIAKGKMPDANLVEWDITNGLPSEVIGNKYDFIISSYTLHHLADQDKVLFIKQLASILNKNGKVLIGDISFETRADLDACYEDNKVYWDEDEYYFVYEELASSLGDDYNVDYEQISHCGGVFTIMKK</sequence>
<dbReference type="Pfam" id="PF13649">
    <property type="entry name" value="Methyltransf_25"/>
    <property type="match status" value="1"/>
</dbReference>
<dbReference type="GO" id="GO:0008168">
    <property type="term" value="F:methyltransferase activity"/>
    <property type="evidence" value="ECO:0007669"/>
    <property type="project" value="UniProtKB-KW"/>
</dbReference>
<dbReference type="PANTHER" id="PTHR43861">
    <property type="entry name" value="TRANS-ACONITATE 2-METHYLTRANSFERASE-RELATED"/>
    <property type="match status" value="1"/>
</dbReference>
<dbReference type="CDD" id="cd02440">
    <property type="entry name" value="AdoMet_MTases"/>
    <property type="match status" value="1"/>
</dbReference>
<organism evidence="4 5">
    <name type="scientific">Alkalibacillus haloalkaliphilus</name>
    <dbReference type="NCBI Taxonomy" id="94136"/>
    <lineage>
        <taxon>Bacteria</taxon>
        <taxon>Bacillati</taxon>
        <taxon>Bacillota</taxon>
        <taxon>Bacilli</taxon>
        <taxon>Bacillales</taxon>
        <taxon>Bacillaceae</taxon>
        <taxon>Alkalibacillus</taxon>
    </lineage>
</organism>
<dbReference type="EMBL" id="BJYA01000013">
    <property type="protein sequence ID" value="GEN46174.1"/>
    <property type="molecule type" value="Genomic_DNA"/>
</dbReference>
<evidence type="ECO:0000313" key="4">
    <source>
        <dbReference type="EMBL" id="GEN46174.1"/>
    </source>
</evidence>
<protein>
    <recommendedName>
        <fullName evidence="3">Methyltransferase domain-containing protein</fullName>
    </recommendedName>
</protein>
<evidence type="ECO:0000256" key="2">
    <source>
        <dbReference type="ARBA" id="ARBA00022679"/>
    </source>
</evidence>
<comment type="caution">
    <text evidence="4">The sequence shown here is derived from an EMBL/GenBank/DDBJ whole genome shotgun (WGS) entry which is preliminary data.</text>
</comment>
<dbReference type="PANTHER" id="PTHR43861:SF1">
    <property type="entry name" value="TRANS-ACONITATE 2-METHYLTRANSFERASE"/>
    <property type="match status" value="1"/>
</dbReference>
<dbReference type="RefSeq" id="WP_146816771.1">
    <property type="nucleotide sequence ID" value="NZ_BJYA01000013.1"/>
</dbReference>
<feature type="domain" description="Methyltransferase" evidence="3">
    <location>
        <begin position="51"/>
        <end position="144"/>
    </location>
</feature>
<keyword evidence="5" id="KW-1185">Reference proteome</keyword>
<dbReference type="GO" id="GO:0032259">
    <property type="term" value="P:methylation"/>
    <property type="evidence" value="ECO:0007669"/>
    <property type="project" value="UniProtKB-KW"/>
</dbReference>
<keyword evidence="1" id="KW-0489">Methyltransferase</keyword>
<evidence type="ECO:0000313" key="5">
    <source>
        <dbReference type="Proteomes" id="UP000321440"/>
    </source>
</evidence>
<reference evidence="4 5" key="1">
    <citation type="submission" date="2019-07" db="EMBL/GenBank/DDBJ databases">
        <title>Whole genome shotgun sequence of Alkalibacillus haloalkaliphilus NBRC 103110.</title>
        <authorList>
            <person name="Hosoyama A."/>
            <person name="Uohara A."/>
            <person name="Ohji S."/>
            <person name="Ichikawa N."/>
        </authorList>
    </citation>
    <scope>NUCLEOTIDE SEQUENCE [LARGE SCALE GENOMIC DNA]</scope>
    <source>
        <strain evidence="4 5">NBRC 103110</strain>
    </source>
</reference>
<dbReference type="OrthoDB" id="465705at2"/>
<dbReference type="InterPro" id="IPR029063">
    <property type="entry name" value="SAM-dependent_MTases_sf"/>
</dbReference>
<dbReference type="InterPro" id="IPR041698">
    <property type="entry name" value="Methyltransf_25"/>
</dbReference>
<dbReference type="Gene3D" id="3.40.50.150">
    <property type="entry name" value="Vaccinia Virus protein VP39"/>
    <property type="match status" value="1"/>
</dbReference>